<dbReference type="PANTHER" id="PTHR48081:SF33">
    <property type="entry name" value="KYNURENINE FORMAMIDASE"/>
    <property type="match status" value="1"/>
</dbReference>
<dbReference type="EMBL" id="BRXW01000664">
    <property type="protein sequence ID" value="GMH72994.1"/>
    <property type="molecule type" value="Genomic_DNA"/>
</dbReference>
<comment type="caution">
    <text evidence="4">The sequence shown here is derived from an EMBL/GenBank/DDBJ whole genome shotgun (WGS) entry which is preliminary data.</text>
</comment>
<name>A0A9W7E976_9STRA</name>
<keyword evidence="2" id="KW-0732">Signal</keyword>
<feature type="domain" description="BD-FAE-like" evidence="3">
    <location>
        <begin position="129"/>
        <end position="336"/>
    </location>
</feature>
<sequence length="387" mass="42343">MRSYVNLVLVSLLFFIFVDLVKPLANPFLRGLVARSTITATVAVISVLNPFLKDAEGEVARRIPKSLSNAVRDTPEAWSTFNALTLALTVPALAITKPKIVQQFLDNSPAAQATQSLDQPYGPAALQKLDVYHHPLPHNNLRPVVLFVHGGAWSHGSKVIFRMVGKQFREEGFVGVNMNYRRYPNSASVIDQAADVGKALIWTRDNIKRFGGDPANIILVGHSSGAHISALHLLLSENQPASPPPSAFVSLCAPFDITNHYEWETSRGVENISALKPANSFQNRTRAFAESSPTLIAAAMTQEELKTRMPPVVHLYHAIDDTTVPSMSTSDFYTELESINTDIKMHLSETGGHGGILVDFMLGTDTSENSNPTTTIQDIIKDVIHIS</sequence>
<evidence type="ECO:0000313" key="4">
    <source>
        <dbReference type="EMBL" id="GMH72994.1"/>
    </source>
</evidence>
<organism evidence="4 5">
    <name type="scientific">Triparma laevis f. longispina</name>
    <dbReference type="NCBI Taxonomy" id="1714387"/>
    <lineage>
        <taxon>Eukaryota</taxon>
        <taxon>Sar</taxon>
        <taxon>Stramenopiles</taxon>
        <taxon>Ochrophyta</taxon>
        <taxon>Bolidophyceae</taxon>
        <taxon>Parmales</taxon>
        <taxon>Triparmaceae</taxon>
        <taxon>Triparma</taxon>
    </lineage>
</organism>
<evidence type="ECO:0000256" key="2">
    <source>
        <dbReference type="SAM" id="SignalP"/>
    </source>
</evidence>
<dbReference type="GO" id="GO:0016787">
    <property type="term" value="F:hydrolase activity"/>
    <property type="evidence" value="ECO:0007669"/>
    <property type="project" value="UniProtKB-KW"/>
</dbReference>
<reference evidence="5" key="1">
    <citation type="journal article" date="2023" name="Commun. Biol.">
        <title>Genome analysis of Parmales, the sister group of diatoms, reveals the evolutionary specialization of diatoms from phago-mixotrophs to photoautotrophs.</title>
        <authorList>
            <person name="Ban H."/>
            <person name="Sato S."/>
            <person name="Yoshikawa S."/>
            <person name="Yamada K."/>
            <person name="Nakamura Y."/>
            <person name="Ichinomiya M."/>
            <person name="Sato N."/>
            <person name="Blanc-Mathieu R."/>
            <person name="Endo H."/>
            <person name="Kuwata A."/>
            <person name="Ogata H."/>
        </authorList>
    </citation>
    <scope>NUCLEOTIDE SEQUENCE [LARGE SCALE GENOMIC DNA]</scope>
    <source>
        <strain evidence="5">NIES 3700</strain>
    </source>
</reference>
<dbReference type="InterPro" id="IPR049492">
    <property type="entry name" value="BD-FAE-like_dom"/>
</dbReference>
<accession>A0A9W7E976</accession>
<evidence type="ECO:0000259" key="3">
    <source>
        <dbReference type="Pfam" id="PF20434"/>
    </source>
</evidence>
<dbReference type="PANTHER" id="PTHR48081">
    <property type="entry name" value="AB HYDROLASE SUPERFAMILY PROTEIN C4A8.06C"/>
    <property type="match status" value="1"/>
</dbReference>
<gene>
    <name evidence="4" type="ORF">TrLO_g14114</name>
</gene>
<proteinExistence type="predicted"/>
<dbReference type="InterPro" id="IPR019826">
    <property type="entry name" value="Carboxylesterase_B_AS"/>
</dbReference>
<evidence type="ECO:0000313" key="5">
    <source>
        <dbReference type="Proteomes" id="UP001165122"/>
    </source>
</evidence>
<dbReference type="SUPFAM" id="SSF53474">
    <property type="entry name" value="alpha/beta-Hydrolases"/>
    <property type="match status" value="1"/>
</dbReference>
<feature type="chain" id="PRO_5040853326" description="BD-FAE-like domain-containing protein" evidence="2">
    <location>
        <begin position="24"/>
        <end position="387"/>
    </location>
</feature>
<dbReference type="InterPro" id="IPR050300">
    <property type="entry name" value="GDXG_lipolytic_enzyme"/>
</dbReference>
<dbReference type="Proteomes" id="UP001165122">
    <property type="component" value="Unassembled WGS sequence"/>
</dbReference>
<evidence type="ECO:0000256" key="1">
    <source>
        <dbReference type="ARBA" id="ARBA00022801"/>
    </source>
</evidence>
<dbReference type="Gene3D" id="3.40.50.1820">
    <property type="entry name" value="alpha/beta hydrolase"/>
    <property type="match status" value="1"/>
</dbReference>
<dbReference type="PROSITE" id="PS00122">
    <property type="entry name" value="CARBOXYLESTERASE_B_1"/>
    <property type="match status" value="1"/>
</dbReference>
<feature type="signal peptide" evidence="2">
    <location>
        <begin position="1"/>
        <end position="23"/>
    </location>
</feature>
<dbReference type="OrthoDB" id="6495301at2759"/>
<protein>
    <recommendedName>
        <fullName evidence="3">BD-FAE-like domain-containing protein</fullName>
    </recommendedName>
</protein>
<dbReference type="AlphaFoldDB" id="A0A9W7E976"/>
<dbReference type="Pfam" id="PF20434">
    <property type="entry name" value="BD-FAE"/>
    <property type="match status" value="1"/>
</dbReference>
<keyword evidence="1" id="KW-0378">Hydrolase</keyword>
<keyword evidence="5" id="KW-1185">Reference proteome</keyword>
<dbReference type="InterPro" id="IPR029058">
    <property type="entry name" value="AB_hydrolase_fold"/>
</dbReference>